<gene>
    <name evidence="3" type="ORF">BCR43DRAFT_488547</name>
</gene>
<protein>
    <submittedName>
        <fullName evidence="3">Uncharacterized protein</fullName>
    </submittedName>
</protein>
<organism evidence="3 4">
    <name type="scientific">Syncephalastrum racemosum</name>
    <name type="common">Filamentous fungus</name>
    <dbReference type="NCBI Taxonomy" id="13706"/>
    <lineage>
        <taxon>Eukaryota</taxon>
        <taxon>Fungi</taxon>
        <taxon>Fungi incertae sedis</taxon>
        <taxon>Mucoromycota</taxon>
        <taxon>Mucoromycotina</taxon>
        <taxon>Mucoromycetes</taxon>
        <taxon>Mucorales</taxon>
        <taxon>Syncephalastraceae</taxon>
        <taxon>Syncephalastrum</taxon>
    </lineage>
</organism>
<dbReference type="STRING" id="13706.A0A1X2HIR6"/>
<evidence type="ECO:0000313" key="3">
    <source>
        <dbReference type="EMBL" id="ORY98995.1"/>
    </source>
</evidence>
<dbReference type="InParanoid" id="A0A1X2HIR6"/>
<feature type="region of interest" description="Disordered" evidence="2">
    <location>
        <begin position="776"/>
        <end position="801"/>
    </location>
</feature>
<feature type="compositionally biased region" description="Basic and acidic residues" evidence="2">
    <location>
        <begin position="781"/>
        <end position="801"/>
    </location>
</feature>
<keyword evidence="4" id="KW-1185">Reference proteome</keyword>
<feature type="compositionally biased region" description="Pro residues" evidence="2">
    <location>
        <begin position="627"/>
        <end position="652"/>
    </location>
</feature>
<keyword evidence="1" id="KW-0175">Coiled coil</keyword>
<feature type="region of interest" description="Disordered" evidence="2">
    <location>
        <begin position="598"/>
        <end position="705"/>
    </location>
</feature>
<dbReference type="Proteomes" id="UP000242180">
    <property type="component" value="Unassembled WGS sequence"/>
</dbReference>
<feature type="compositionally biased region" description="Polar residues" evidence="2">
    <location>
        <begin position="1"/>
        <end position="21"/>
    </location>
</feature>
<dbReference type="OMA" id="ICHEACA"/>
<feature type="coiled-coil region" evidence="1">
    <location>
        <begin position="181"/>
        <end position="423"/>
    </location>
</feature>
<feature type="compositionally biased region" description="Polar residues" evidence="2">
    <location>
        <begin position="676"/>
        <end position="701"/>
    </location>
</feature>
<dbReference type="OrthoDB" id="3176171at2759"/>
<accession>A0A1X2HIR6</accession>
<feature type="compositionally biased region" description="Low complexity" evidence="2">
    <location>
        <begin position="653"/>
        <end position="662"/>
    </location>
</feature>
<evidence type="ECO:0000256" key="1">
    <source>
        <dbReference type="SAM" id="Coils"/>
    </source>
</evidence>
<comment type="caution">
    <text evidence="3">The sequence shown here is derived from an EMBL/GenBank/DDBJ whole genome shotgun (WGS) entry which is preliminary data.</text>
</comment>
<evidence type="ECO:0000256" key="2">
    <source>
        <dbReference type="SAM" id="MobiDB-lite"/>
    </source>
</evidence>
<feature type="coiled-coil region" evidence="1">
    <location>
        <begin position="111"/>
        <end position="145"/>
    </location>
</feature>
<proteinExistence type="predicted"/>
<evidence type="ECO:0000313" key="4">
    <source>
        <dbReference type="Proteomes" id="UP000242180"/>
    </source>
</evidence>
<dbReference type="EMBL" id="MCGN01000003">
    <property type="protein sequence ID" value="ORY98995.1"/>
    <property type="molecule type" value="Genomic_DNA"/>
</dbReference>
<feature type="region of interest" description="Disordered" evidence="2">
    <location>
        <begin position="1"/>
        <end position="33"/>
    </location>
</feature>
<reference evidence="3 4" key="1">
    <citation type="submission" date="2016-07" db="EMBL/GenBank/DDBJ databases">
        <title>Pervasive Adenine N6-methylation of Active Genes in Fungi.</title>
        <authorList>
            <consortium name="DOE Joint Genome Institute"/>
            <person name="Mondo S.J."/>
            <person name="Dannebaum R.O."/>
            <person name="Kuo R.C."/>
            <person name="Labutti K."/>
            <person name="Haridas S."/>
            <person name="Kuo A."/>
            <person name="Salamov A."/>
            <person name="Ahrendt S.R."/>
            <person name="Lipzen A."/>
            <person name="Sullivan W."/>
            <person name="Andreopoulos W.B."/>
            <person name="Clum A."/>
            <person name="Lindquist E."/>
            <person name="Daum C."/>
            <person name="Ramamoorthy G.K."/>
            <person name="Gryganskyi A."/>
            <person name="Culley D."/>
            <person name="Magnuson J.K."/>
            <person name="James T.Y."/>
            <person name="O'Malley M.A."/>
            <person name="Stajich J.E."/>
            <person name="Spatafora J.W."/>
            <person name="Visel A."/>
            <person name="Grigoriev I.V."/>
        </authorList>
    </citation>
    <scope>NUCLEOTIDE SEQUENCE [LARGE SCALE GENOMIC DNA]</scope>
    <source>
        <strain evidence="3 4">NRRL 2496</strain>
    </source>
</reference>
<sequence length="827" mass="94316">MVGTTPLSSQLSEDIQQSVRLPNSKGEEHPTLEQLQRRLSLSLRNEHEIDAFVSELEQQLRDEDEDTDSNSDSDEVRLLREGIARLKQARLGMQEPAEQELHKRNTPDLQKTQQQAERDLLQQALAAMENKAAAYDAQLRQAQTALACHEQTIHNQLQDMEASRAKIESLSFITAQQEALVERLETKLAETDTLVRVLQEQVDARDRRIVELEKQHAQQIVHVQTELDRVLRHASEAAQEKKQMERVIEFMERSLARQDRKMDNNTEALRDLERLSMIQEKDLDEKRESIQSLQLQLQQRESVSHDLQEQLTKLRSLLHDRTDTDIDQQRATALESRVAELDEALAALEAEKKTQLAKIEELEATVAELERDRAILREKDISGLVTELETRVRGLQQARRQDQEQFAEQLEQAQAEATKTQRDQKRVIDALTSSLQTTQGKLDAALEKHDVRVRHSCDKPTKELRAQYRDMLCGSQGPEAVIERLVQALEDNAQLASHVTDLEGQLVTQRNQLSSETKELEQEILRLTSSNSRLEKEVEQRRLSKRDSALYMQQQQTPSTPPRAMSPHQYHLNKLQRDSSTSSTGRMPKSSSYRMMVLDEDDNKRSSTGSVQTPPRRRRTSSSASNIPPPSAPPSNPLPPVPTALPPVPSSPTSPTLKSRTQSPPPSAQTPPSRSLSTPMLQRQNSNTTTTASESEPNGLTSDRYDRIIRSMQRKLAVAEGDVRAHQDVIGKLEAQLTRSETSTRDVKKQMDALSREKQATLSEIQHLRNQISQYQSASDRSLEDQKQLQEELDKERRLKEKAEKARHILEARMEELMSKKNKFVCF</sequence>
<dbReference type="AlphaFoldDB" id="A0A1X2HIR6"/>
<feature type="compositionally biased region" description="Basic and acidic residues" evidence="2">
    <location>
        <begin position="533"/>
        <end position="548"/>
    </location>
</feature>
<name>A0A1X2HIR6_SYNRA</name>
<feature type="region of interest" description="Disordered" evidence="2">
    <location>
        <begin position="533"/>
        <end position="567"/>
    </location>
</feature>